<dbReference type="GO" id="GO:0016491">
    <property type="term" value="F:oxidoreductase activity"/>
    <property type="evidence" value="ECO:0007669"/>
    <property type="project" value="UniProtKB-KW"/>
</dbReference>
<keyword evidence="2" id="KW-0560">Oxidoreductase</keyword>
<evidence type="ECO:0008006" key="5">
    <source>
        <dbReference type="Google" id="ProtNLM"/>
    </source>
</evidence>
<organism evidence="3 4">
    <name type="scientific">Chaetomium fimeti</name>
    <dbReference type="NCBI Taxonomy" id="1854472"/>
    <lineage>
        <taxon>Eukaryota</taxon>
        <taxon>Fungi</taxon>
        <taxon>Dikarya</taxon>
        <taxon>Ascomycota</taxon>
        <taxon>Pezizomycotina</taxon>
        <taxon>Sordariomycetes</taxon>
        <taxon>Sordariomycetidae</taxon>
        <taxon>Sordariales</taxon>
        <taxon>Chaetomiaceae</taxon>
        <taxon>Chaetomium</taxon>
    </lineage>
</organism>
<keyword evidence="4" id="KW-1185">Reference proteome</keyword>
<reference evidence="3" key="1">
    <citation type="journal article" date="2023" name="Mol. Phylogenet. Evol.">
        <title>Genome-scale phylogeny and comparative genomics of the fungal order Sordariales.</title>
        <authorList>
            <person name="Hensen N."/>
            <person name="Bonometti L."/>
            <person name="Westerberg I."/>
            <person name="Brannstrom I.O."/>
            <person name="Guillou S."/>
            <person name="Cros-Aarteil S."/>
            <person name="Calhoun S."/>
            <person name="Haridas S."/>
            <person name="Kuo A."/>
            <person name="Mondo S."/>
            <person name="Pangilinan J."/>
            <person name="Riley R."/>
            <person name="LaButti K."/>
            <person name="Andreopoulos B."/>
            <person name="Lipzen A."/>
            <person name="Chen C."/>
            <person name="Yan M."/>
            <person name="Daum C."/>
            <person name="Ng V."/>
            <person name="Clum A."/>
            <person name="Steindorff A."/>
            <person name="Ohm R.A."/>
            <person name="Martin F."/>
            <person name="Silar P."/>
            <person name="Natvig D.O."/>
            <person name="Lalanne C."/>
            <person name="Gautier V."/>
            <person name="Ament-Velasquez S.L."/>
            <person name="Kruys A."/>
            <person name="Hutchinson M.I."/>
            <person name="Powell A.J."/>
            <person name="Barry K."/>
            <person name="Miller A.N."/>
            <person name="Grigoriev I.V."/>
            <person name="Debuchy R."/>
            <person name="Gladieux P."/>
            <person name="Hiltunen Thoren M."/>
            <person name="Johannesson H."/>
        </authorList>
    </citation>
    <scope>NUCLEOTIDE SEQUENCE</scope>
    <source>
        <strain evidence="3">CBS 168.71</strain>
    </source>
</reference>
<dbReference type="GeneID" id="87836111"/>
<evidence type="ECO:0000313" key="3">
    <source>
        <dbReference type="EMBL" id="KAK3300611.1"/>
    </source>
</evidence>
<dbReference type="AlphaFoldDB" id="A0AAE0HQA4"/>
<sequence length="326" mass="33977">MGDGVPFKYIRLFSPFSRPVLCSSPRQTNPNNLQNRQSTMSIPRRVLAVIGCGGMGLATARRLGGGRKILLADFSQANLDSAAKTLGDDGQDVETHLVDVANFDSVQAFATAAAGAGHIDAVVHTAGLSPTMAPAKRIFEVDLLGTANVIDAFQDVIPPGASLTCVASVVRLRENPSPELAAFLSSAPRDQLLTTKTLLDIDADGEDAFDQGTAYSLSKAANFLRVQAAARPWAARGARINCVSPGIVMTPMIRLEMESPLKPAVDAMIAGTPLRRAGSPDEIAGVVAFLAGPDASFVTGADIVVDGGFMAGSQGTWVKEGGKEAT</sequence>
<proteinExistence type="inferred from homology"/>
<dbReference type="Proteomes" id="UP001278766">
    <property type="component" value="Unassembled WGS sequence"/>
</dbReference>
<evidence type="ECO:0000256" key="1">
    <source>
        <dbReference type="ARBA" id="ARBA00006484"/>
    </source>
</evidence>
<dbReference type="PANTHER" id="PTHR43477:SF1">
    <property type="entry name" value="DIHYDROANTICAPSIN 7-DEHYDROGENASE"/>
    <property type="match status" value="1"/>
</dbReference>
<reference evidence="3" key="2">
    <citation type="submission" date="2023-06" db="EMBL/GenBank/DDBJ databases">
        <authorList>
            <consortium name="Lawrence Berkeley National Laboratory"/>
            <person name="Haridas S."/>
            <person name="Hensen N."/>
            <person name="Bonometti L."/>
            <person name="Westerberg I."/>
            <person name="Brannstrom I.O."/>
            <person name="Guillou S."/>
            <person name="Cros-Aarteil S."/>
            <person name="Calhoun S."/>
            <person name="Kuo A."/>
            <person name="Mondo S."/>
            <person name="Pangilinan J."/>
            <person name="Riley R."/>
            <person name="Labutti K."/>
            <person name="Andreopoulos B."/>
            <person name="Lipzen A."/>
            <person name="Chen C."/>
            <person name="Yanf M."/>
            <person name="Daum C."/>
            <person name="Ng V."/>
            <person name="Clum A."/>
            <person name="Steindorff A."/>
            <person name="Ohm R."/>
            <person name="Martin F."/>
            <person name="Silar P."/>
            <person name="Natvig D."/>
            <person name="Lalanne C."/>
            <person name="Gautier V."/>
            <person name="Ament-Velasquez S.L."/>
            <person name="Kruys A."/>
            <person name="Hutchinson M.I."/>
            <person name="Powell A.J."/>
            <person name="Barry K."/>
            <person name="Miller A.N."/>
            <person name="Grigoriev I.V."/>
            <person name="Debuchy R."/>
            <person name="Gladieux P."/>
            <person name="Thoren M.H."/>
            <person name="Johannesson H."/>
        </authorList>
    </citation>
    <scope>NUCLEOTIDE SEQUENCE</scope>
    <source>
        <strain evidence="3">CBS 168.71</strain>
    </source>
</reference>
<dbReference type="PANTHER" id="PTHR43477">
    <property type="entry name" value="DIHYDROANTICAPSIN 7-DEHYDROGENASE"/>
    <property type="match status" value="1"/>
</dbReference>
<dbReference type="SUPFAM" id="SSF51735">
    <property type="entry name" value="NAD(P)-binding Rossmann-fold domains"/>
    <property type="match status" value="1"/>
</dbReference>
<name>A0AAE0HQA4_9PEZI</name>
<protein>
    <recommendedName>
        <fullName evidence="5">SDR family oxidoreductase</fullName>
    </recommendedName>
</protein>
<dbReference type="RefSeq" id="XP_062664125.1">
    <property type="nucleotide sequence ID" value="XM_062799163.1"/>
</dbReference>
<comment type="similarity">
    <text evidence="1">Belongs to the short-chain dehydrogenases/reductases (SDR) family.</text>
</comment>
<dbReference type="InterPro" id="IPR002347">
    <property type="entry name" value="SDR_fam"/>
</dbReference>
<dbReference type="Pfam" id="PF13561">
    <property type="entry name" value="adh_short_C2"/>
    <property type="match status" value="1"/>
</dbReference>
<comment type="caution">
    <text evidence="3">The sequence shown here is derived from an EMBL/GenBank/DDBJ whole genome shotgun (WGS) entry which is preliminary data.</text>
</comment>
<dbReference type="InterPro" id="IPR036291">
    <property type="entry name" value="NAD(P)-bd_dom_sf"/>
</dbReference>
<dbReference type="InterPro" id="IPR051122">
    <property type="entry name" value="SDR_DHRS6-like"/>
</dbReference>
<dbReference type="Pfam" id="PF00106">
    <property type="entry name" value="adh_short"/>
    <property type="match status" value="1"/>
</dbReference>
<dbReference type="CDD" id="cd05233">
    <property type="entry name" value="SDR_c"/>
    <property type="match status" value="1"/>
</dbReference>
<evidence type="ECO:0000313" key="4">
    <source>
        <dbReference type="Proteomes" id="UP001278766"/>
    </source>
</evidence>
<accession>A0AAE0HQA4</accession>
<gene>
    <name evidence="3" type="ORF">B0H64DRAFT_19574</name>
</gene>
<dbReference type="EMBL" id="JAUEPN010000001">
    <property type="protein sequence ID" value="KAK3300611.1"/>
    <property type="molecule type" value="Genomic_DNA"/>
</dbReference>
<dbReference type="Gene3D" id="3.40.50.720">
    <property type="entry name" value="NAD(P)-binding Rossmann-like Domain"/>
    <property type="match status" value="1"/>
</dbReference>
<dbReference type="PRINTS" id="PR00081">
    <property type="entry name" value="GDHRDH"/>
</dbReference>
<evidence type="ECO:0000256" key="2">
    <source>
        <dbReference type="ARBA" id="ARBA00023002"/>
    </source>
</evidence>